<dbReference type="InterPro" id="IPR006187">
    <property type="entry name" value="Claudin"/>
</dbReference>
<reference evidence="12" key="1">
    <citation type="submission" date="2013-10" db="EMBL/GenBank/DDBJ databases">
        <authorList>
            <person name="Schartl M."/>
            <person name="Warren W."/>
        </authorList>
    </citation>
    <scope>NUCLEOTIDE SEQUENCE [LARGE SCALE GENOMIC DNA]</scope>
    <source>
        <strain evidence="12">female</strain>
    </source>
</reference>
<keyword evidence="4" id="KW-0796">Tight junction</keyword>
<dbReference type="EMBL" id="AYCK01009195">
    <property type="status" value="NOT_ANNOTATED_CDS"/>
    <property type="molecule type" value="Genomic_DNA"/>
</dbReference>
<dbReference type="EMBL" id="AYCK01009193">
    <property type="status" value="NOT_ANNOTATED_CDS"/>
    <property type="molecule type" value="Genomic_DNA"/>
</dbReference>
<keyword evidence="7" id="KW-0965">Cell junction</keyword>
<reference evidence="11" key="2">
    <citation type="submission" date="2025-08" db="UniProtKB">
        <authorList>
            <consortium name="Ensembl"/>
        </authorList>
    </citation>
    <scope>IDENTIFICATION</scope>
</reference>
<dbReference type="Ensembl" id="ENSPFOT00000013216.1">
    <property type="protein sequence ID" value="ENSPFOP00000013198.1"/>
    <property type="gene ID" value="ENSPFOG00000013204.1"/>
</dbReference>
<dbReference type="GO" id="GO:0005886">
    <property type="term" value="C:plasma membrane"/>
    <property type="evidence" value="ECO:0007669"/>
    <property type="project" value="UniProtKB-SubCell"/>
</dbReference>
<dbReference type="Gene3D" id="1.20.140.150">
    <property type="match status" value="1"/>
</dbReference>
<evidence type="ECO:0000256" key="2">
    <source>
        <dbReference type="ARBA" id="ARBA00004651"/>
    </source>
</evidence>
<accession>A0A087Y595</accession>
<feature type="transmembrane region" description="Helical" evidence="10">
    <location>
        <begin position="7"/>
        <end position="31"/>
    </location>
</feature>
<dbReference type="AlphaFoldDB" id="A0A087Y595"/>
<keyword evidence="8 10" id="KW-1133">Transmembrane helix</keyword>
<keyword evidence="5" id="KW-1003">Cell membrane</keyword>
<keyword evidence="12" id="KW-1185">Reference proteome</keyword>
<evidence type="ECO:0000256" key="1">
    <source>
        <dbReference type="ARBA" id="ARBA00004435"/>
    </source>
</evidence>
<evidence type="ECO:0000256" key="3">
    <source>
        <dbReference type="ARBA" id="ARBA00008295"/>
    </source>
</evidence>
<dbReference type="PRINTS" id="PR01077">
    <property type="entry name" value="CLAUDIN"/>
</dbReference>
<protein>
    <submittedName>
        <fullName evidence="11">Claudin i</fullName>
    </submittedName>
</protein>
<proteinExistence type="inferred from homology"/>
<dbReference type="PANTHER" id="PTHR12002">
    <property type="entry name" value="CLAUDIN"/>
    <property type="match status" value="1"/>
</dbReference>
<keyword evidence="6 10" id="KW-0812">Transmembrane</keyword>
<comment type="subcellular location">
    <subcellularLocation>
        <location evidence="1">Cell junction</location>
        <location evidence="1">Tight junction</location>
    </subcellularLocation>
    <subcellularLocation>
        <location evidence="2">Cell membrane</location>
        <topology evidence="2">Multi-pass membrane protein</topology>
    </subcellularLocation>
</comment>
<dbReference type="RefSeq" id="XP_007562219.1">
    <property type="nucleotide sequence ID" value="XM_007562157.1"/>
</dbReference>
<feature type="transmembrane region" description="Helical" evidence="10">
    <location>
        <begin position="112"/>
        <end position="131"/>
    </location>
</feature>
<sequence>MARKAIQIVCVVLGAIGLIGVIICCALPEWLVGYEDDKEVHVGLWMACVKQGTGPQVCASYGSQASAQIQACRALTIISFILCGLGLLLLIFGSDFTPCVQNQDAKPKMIKAAAVGLILAGMLVIIPVRWFSNNIGNAAEGLMLGASIYVGYIAGVLMILSGVLLCYLSRSRSSNYHQLQS</sequence>
<dbReference type="GeneTree" id="ENSGT00920000149270"/>
<name>A0A087Y595_POEFO</name>
<organism evidence="11 12">
    <name type="scientific">Poecilia formosa</name>
    <name type="common">Amazon molly</name>
    <name type="synonym">Limia formosa</name>
    <dbReference type="NCBI Taxonomy" id="48698"/>
    <lineage>
        <taxon>Eukaryota</taxon>
        <taxon>Metazoa</taxon>
        <taxon>Chordata</taxon>
        <taxon>Craniata</taxon>
        <taxon>Vertebrata</taxon>
        <taxon>Euteleostomi</taxon>
        <taxon>Actinopterygii</taxon>
        <taxon>Neopterygii</taxon>
        <taxon>Teleostei</taxon>
        <taxon>Neoteleostei</taxon>
        <taxon>Acanthomorphata</taxon>
        <taxon>Ovalentaria</taxon>
        <taxon>Atherinomorphae</taxon>
        <taxon>Cyprinodontiformes</taxon>
        <taxon>Poeciliidae</taxon>
        <taxon>Poeciliinae</taxon>
        <taxon>Poecilia</taxon>
    </lineage>
</organism>
<evidence type="ECO:0000256" key="5">
    <source>
        <dbReference type="ARBA" id="ARBA00022475"/>
    </source>
</evidence>
<dbReference type="GO" id="GO:0005198">
    <property type="term" value="F:structural molecule activity"/>
    <property type="evidence" value="ECO:0007669"/>
    <property type="project" value="InterPro"/>
</dbReference>
<evidence type="ECO:0000256" key="9">
    <source>
        <dbReference type="ARBA" id="ARBA00023136"/>
    </source>
</evidence>
<comment type="similarity">
    <text evidence="3">Belongs to the claudin family.</text>
</comment>
<evidence type="ECO:0000256" key="7">
    <source>
        <dbReference type="ARBA" id="ARBA00022949"/>
    </source>
</evidence>
<dbReference type="OMA" id="WMACVKQ"/>
<feature type="transmembrane region" description="Helical" evidence="10">
    <location>
        <begin position="74"/>
        <end position="92"/>
    </location>
</feature>
<dbReference type="EMBL" id="AYCK01009194">
    <property type="status" value="NOT_ANNOTATED_CDS"/>
    <property type="molecule type" value="Genomic_DNA"/>
</dbReference>
<dbReference type="eggNOG" id="ENOG502QW3M">
    <property type="taxonomic scope" value="Eukaryota"/>
</dbReference>
<dbReference type="Proteomes" id="UP000028760">
    <property type="component" value="Unassembled WGS sequence"/>
</dbReference>
<evidence type="ECO:0000313" key="12">
    <source>
        <dbReference type="Proteomes" id="UP000028760"/>
    </source>
</evidence>
<dbReference type="Pfam" id="PF00822">
    <property type="entry name" value="PMP22_Claudin"/>
    <property type="match status" value="1"/>
</dbReference>
<dbReference type="InterPro" id="IPR004031">
    <property type="entry name" value="PMP22/EMP/MP20/Claudin"/>
</dbReference>
<evidence type="ECO:0000256" key="4">
    <source>
        <dbReference type="ARBA" id="ARBA00022427"/>
    </source>
</evidence>
<evidence type="ECO:0000256" key="10">
    <source>
        <dbReference type="SAM" id="Phobius"/>
    </source>
</evidence>
<dbReference type="GeneID" id="103144964"/>
<dbReference type="GO" id="GO:0005923">
    <property type="term" value="C:bicellular tight junction"/>
    <property type="evidence" value="ECO:0007669"/>
    <property type="project" value="UniProtKB-SubCell"/>
</dbReference>
<dbReference type="KEGG" id="pfor:103144964"/>
<evidence type="ECO:0000256" key="8">
    <source>
        <dbReference type="ARBA" id="ARBA00022989"/>
    </source>
</evidence>
<dbReference type="EMBL" id="AYCK01009192">
    <property type="status" value="NOT_ANNOTATED_CDS"/>
    <property type="molecule type" value="Genomic_DNA"/>
</dbReference>
<dbReference type="STRING" id="48698.ENSPFOP00000013198"/>
<evidence type="ECO:0000313" key="11">
    <source>
        <dbReference type="Ensembl" id="ENSPFOP00000013198.1"/>
    </source>
</evidence>
<reference evidence="11" key="3">
    <citation type="submission" date="2025-09" db="UniProtKB">
        <authorList>
            <consortium name="Ensembl"/>
        </authorList>
    </citation>
    <scope>IDENTIFICATION</scope>
</reference>
<keyword evidence="9 10" id="KW-0472">Membrane</keyword>
<feature type="transmembrane region" description="Helical" evidence="10">
    <location>
        <begin position="143"/>
        <end position="168"/>
    </location>
</feature>
<evidence type="ECO:0000256" key="6">
    <source>
        <dbReference type="ARBA" id="ARBA00022692"/>
    </source>
</evidence>